<dbReference type="RefSeq" id="WP_005236082.1">
    <property type="nucleotide sequence ID" value="NZ_BAAAXK010000050.1"/>
</dbReference>
<dbReference type="EMBL" id="JARQDZ010000005">
    <property type="protein sequence ID" value="MDT2983251.1"/>
    <property type="molecule type" value="Genomic_DNA"/>
</dbReference>
<dbReference type="Proteomes" id="UP000286288">
    <property type="component" value="Unassembled WGS sequence"/>
</dbReference>
<gene>
    <name evidence="5" type="ORF">DW084_03315</name>
    <name evidence="4" type="ORF">GFU50_09315</name>
    <name evidence="2" type="ORF">P7I32_12530</name>
    <name evidence="3" type="ORF">P7I34_11290</name>
</gene>
<dbReference type="EMBL" id="JARQDV010000008">
    <property type="protein sequence ID" value="MDT2965436.1"/>
    <property type="molecule type" value="Genomic_DNA"/>
</dbReference>
<dbReference type="Proteomes" id="UP000422837">
    <property type="component" value="Chromosome"/>
</dbReference>
<keyword evidence="1" id="KW-0472">Membrane</keyword>
<reference evidence="2 8" key="3">
    <citation type="submission" date="2023-03" db="EMBL/GenBank/DDBJ databases">
        <authorList>
            <person name="Shen W."/>
            <person name="Cai J."/>
        </authorList>
    </citation>
    <scope>NUCLEOTIDE SEQUENCE</scope>
    <source>
        <strain evidence="3 8">B516</strain>
        <strain evidence="2">K72-2</strain>
    </source>
</reference>
<dbReference type="GeneID" id="91577054"/>
<dbReference type="Proteomes" id="UP001268896">
    <property type="component" value="Unassembled WGS sequence"/>
</dbReference>
<dbReference type="OrthoDB" id="2200141at2"/>
<reference evidence="5 6" key="1">
    <citation type="submission" date="2018-08" db="EMBL/GenBank/DDBJ databases">
        <title>A genome reference for cultivated species of the human gut microbiota.</title>
        <authorList>
            <person name="Zou Y."/>
            <person name="Xue W."/>
            <person name="Luo G."/>
        </authorList>
    </citation>
    <scope>NUCLEOTIDE SEQUENCE [LARGE SCALE GENOMIC DNA]</scope>
    <source>
        <strain evidence="5 6">AF48-16</strain>
    </source>
</reference>
<evidence type="ECO:0000313" key="7">
    <source>
        <dbReference type="Proteomes" id="UP000422837"/>
    </source>
</evidence>
<sequence length="70" mass="8769">MKAVRRFGFMLWVLLMGIVIGYFGVLSAVLIFCPLMMLWFMLWDEKKFRQAERKRNRHYYHDHDFYRYEP</sequence>
<keyword evidence="1" id="KW-1133">Transmembrane helix</keyword>
<dbReference type="Proteomes" id="UP001253851">
    <property type="component" value="Unassembled WGS sequence"/>
</dbReference>
<evidence type="ECO:0000256" key="1">
    <source>
        <dbReference type="SAM" id="Phobius"/>
    </source>
</evidence>
<proteinExistence type="predicted"/>
<reference evidence="4 7" key="2">
    <citation type="submission" date="2019-11" db="EMBL/GenBank/DDBJ databases">
        <title>Detection and genome characteristic of a blood enterococcus casselifavus isolate from Zhengzhou,china.</title>
        <authorList>
            <person name="Wen P."/>
        </authorList>
    </citation>
    <scope>NUCLEOTIDE SEQUENCE [LARGE SCALE GENOMIC DNA]</scope>
    <source>
        <strain evidence="4 7">EC291</strain>
    </source>
</reference>
<evidence type="ECO:0000313" key="6">
    <source>
        <dbReference type="Proteomes" id="UP000286288"/>
    </source>
</evidence>
<protein>
    <submittedName>
        <fullName evidence="5">Uncharacterized protein</fullName>
    </submittedName>
</protein>
<keyword evidence="1" id="KW-0812">Transmembrane</keyword>
<dbReference type="EMBL" id="CP046123">
    <property type="protein sequence ID" value="QGN29692.1"/>
    <property type="molecule type" value="Genomic_DNA"/>
</dbReference>
<evidence type="ECO:0000313" key="2">
    <source>
        <dbReference type="EMBL" id="MDT2965436.1"/>
    </source>
</evidence>
<dbReference type="EMBL" id="QRMZ01000003">
    <property type="protein sequence ID" value="RHK07706.1"/>
    <property type="molecule type" value="Genomic_DNA"/>
</dbReference>
<evidence type="ECO:0000313" key="3">
    <source>
        <dbReference type="EMBL" id="MDT2983251.1"/>
    </source>
</evidence>
<evidence type="ECO:0000313" key="4">
    <source>
        <dbReference type="EMBL" id="QGN29692.1"/>
    </source>
</evidence>
<name>A0A1I1VHJ1_ENTCA</name>
<evidence type="ECO:0000313" key="8">
    <source>
        <dbReference type="Proteomes" id="UP001253851"/>
    </source>
</evidence>
<accession>A0A1I1VHJ1</accession>
<dbReference type="AlphaFoldDB" id="A0A1I1VHJ1"/>
<feature type="transmembrane region" description="Helical" evidence="1">
    <location>
        <begin position="12"/>
        <end position="43"/>
    </location>
</feature>
<evidence type="ECO:0000313" key="5">
    <source>
        <dbReference type="EMBL" id="RHK07706.1"/>
    </source>
</evidence>
<organism evidence="5 6">
    <name type="scientific">Enterococcus casseliflavus</name>
    <name type="common">Enterococcus flavescens</name>
    <dbReference type="NCBI Taxonomy" id="37734"/>
    <lineage>
        <taxon>Bacteria</taxon>
        <taxon>Bacillati</taxon>
        <taxon>Bacillota</taxon>
        <taxon>Bacilli</taxon>
        <taxon>Lactobacillales</taxon>
        <taxon>Enterococcaceae</taxon>
        <taxon>Enterococcus</taxon>
    </lineage>
</organism>